<dbReference type="RefSeq" id="WP_378255406.1">
    <property type="nucleotide sequence ID" value="NZ_JBHSJV010000001.1"/>
</dbReference>
<organism evidence="2 3">
    <name type="scientific">Aquimarina hainanensis</name>
    <dbReference type="NCBI Taxonomy" id="1578017"/>
    <lineage>
        <taxon>Bacteria</taxon>
        <taxon>Pseudomonadati</taxon>
        <taxon>Bacteroidota</taxon>
        <taxon>Flavobacteriia</taxon>
        <taxon>Flavobacteriales</taxon>
        <taxon>Flavobacteriaceae</taxon>
        <taxon>Aquimarina</taxon>
    </lineage>
</organism>
<keyword evidence="1" id="KW-0732">Signal</keyword>
<sequence>MKKITWLTLLIICFIDFSRAQDQTQQLTNIQKGNYLSYLTTRNSSGKYEGGLRDLTYRITSIKDYRIFPEHKEVYMIRGGDPDRPDKNKELMFLPDNEAYPITYIEKVFEGNKSMQEELGFAPRINPYTDGNRLVFLDQKIYMIENWKDKDNYTLLAVLEYQPKKVSKFKLMKETMKSPKKMNALQPHEKLQQYLDTAFKKQKEHYATWIKKAENTNKVAHTKSVLDLTLKAIKKKNEDWRNSAEYKRIKERNQMAKSHAQNSYAIVINQTGQDIYLYTEGSNNGSVIRNGSSVSTIDCTKNQYYTFSAGMSSREGTKIITANQSCGLQVIVK</sequence>
<accession>A0ABW5NCB3</accession>
<feature type="chain" id="PRO_5045576588" description="Secreted protein" evidence="1">
    <location>
        <begin position="21"/>
        <end position="333"/>
    </location>
</feature>
<evidence type="ECO:0000313" key="2">
    <source>
        <dbReference type="EMBL" id="MFD2593182.1"/>
    </source>
</evidence>
<evidence type="ECO:0000313" key="3">
    <source>
        <dbReference type="Proteomes" id="UP001597459"/>
    </source>
</evidence>
<evidence type="ECO:0000256" key="1">
    <source>
        <dbReference type="SAM" id="SignalP"/>
    </source>
</evidence>
<protein>
    <recommendedName>
        <fullName evidence="4">Secreted protein</fullName>
    </recommendedName>
</protein>
<proteinExistence type="predicted"/>
<keyword evidence="3" id="KW-1185">Reference proteome</keyword>
<gene>
    <name evidence="2" type="ORF">ACFSTE_20250</name>
</gene>
<reference evidence="3" key="1">
    <citation type="journal article" date="2019" name="Int. J. Syst. Evol. Microbiol.">
        <title>The Global Catalogue of Microorganisms (GCM) 10K type strain sequencing project: providing services to taxonomists for standard genome sequencing and annotation.</title>
        <authorList>
            <consortium name="The Broad Institute Genomics Platform"/>
            <consortium name="The Broad Institute Genome Sequencing Center for Infectious Disease"/>
            <person name="Wu L."/>
            <person name="Ma J."/>
        </authorList>
    </citation>
    <scope>NUCLEOTIDE SEQUENCE [LARGE SCALE GENOMIC DNA]</scope>
    <source>
        <strain evidence="3">KCTC 42423</strain>
    </source>
</reference>
<dbReference type="EMBL" id="JBHULX010000039">
    <property type="protein sequence ID" value="MFD2593182.1"/>
    <property type="molecule type" value="Genomic_DNA"/>
</dbReference>
<evidence type="ECO:0008006" key="4">
    <source>
        <dbReference type="Google" id="ProtNLM"/>
    </source>
</evidence>
<comment type="caution">
    <text evidence="2">The sequence shown here is derived from an EMBL/GenBank/DDBJ whole genome shotgun (WGS) entry which is preliminary data.</text>
</comment>
<dbReference type="Proteomes" id="UP001597459">
    <property type="component" value="Unassembled WGS sequence"/>
</dbReference>
<name>A0ABW5NCB3_9FLAO</name>
<feature type="signal peptide" evidence="1">
    <location>
        <begin position="1"/>
        <end position="20"/>
    </location>
</feature>